<gene>
    <name evidence="4" type="primary">hflD</name>
    <name evidence="5" type="ORF">CHH28_14255</name>
</gene>
<evidence type="ECO:0000256" key="2">
    <source>
        <dbReference type="ARBA" id="ARBA00022490"/>
    </source>
</evidence>
<name>A0A222FNG9_9GAMM</name>
<comment type="subcellular location">
    <subcellularLocation>
        <location evidence="4">Cytoplasm</location>
    </subcellularLocation>
    <subcellularLocation>
        <location evidence="4">Cell membrane</location>
        <topology evidence="4">Peripheral membrane protein</topology>
        <orientation evidence="4">Cytoplasmic side</orientation>
    </subcellularLocation>
</comment>
<evidence type="ECO:0000313" key="5">
    <source>
        <dbReference type="EMBL" id="ASP39763.1"/>
    </source>
</evidence>
<dbReference type="AlphaFoldDB" id="A0A222FNG9"/>
<dbReference type="PANTHER" id="PTHR38100">
    <property type="entry name" value="HIGH FREQUENCY LYSOGENIZATION PROTEIN HFLD"/>
    <property type="match status" value="1"/>
</dbReference>
<sequence>MRSRNEEQAIALAAVFQAATLVEQLAREGDVPPSTTEPLLRSIFKQNPERFDDIYGPASSQLNIGLKQLQIVVGRDPAGIKPEVTGYALSLLHLERKLRKNSDMMSTLGEGIQQAARQADHFSVGHENTIAALAGLYQQTLSNLSFRIRVKGNPSYLQNHHTANKVRALLLAGIRAAILWRQVGGRRFQMLVGRKRYLHACEQLLQEPQHHNH</sequence>
<dbReference type="Pfam" id="PF04356">
    <property type="entry name" value="DUF489"/>
    <property type="match status" value="1"/>
</dbReference>
<dbReference type="GO" id="GO:0005886">
    <property type="term" value="C:plasma membrane"/>
    <property type="evidence" value="ECO:0007669"/>
    <property type="project" value="UniProtKB-SubCell"/>
</dbReference>
<organism evidence="5 6">
    <name type="scientific">Bacterioplanes sanyensis</name>
    <dbReference type="NCBI Taxonomy" id="1249553"/>
    <lineage>
        <taxon>Bacteria</taxon>
        <taxon>Pseudomonadati</taxon>
        <taxon>Pseudomonadota</taxon>
        <taxon>Gammaproteobacteria</taxon>
        <taxon>Oceanospirillales</taxon>
        <taxon>Oceanospirillaceae</taxon>
        <taxon>Bacterioplanes</taxon>
    </lineage>
</organism>
<keyword evidence="1 4" id="KW-1003">Cell membrane</keyword>
<keyword evidence="2 4" id="KW-0963">Cytoplasm</keyword>
<proteinExistence type="inferred from homology"/>
<dbReference type="Gene3D" id="1.10.3890.10">
    <property type="entry name" value="HflD-like"/>
    <property type="match status" value="1"/>
</dbReference>
<dbReference type="InterPro" id="IPR007451">
    <property type="entry name" value="HflD"/>
</dbReference>
<dbReference type="RefSeq" id="WP_094060938.1">
    <property type="nucleotide sequence ID" value="NZ_CP022530.1"/>
</dbReference>
<evidence type="ECO:0000256" key="3">
    <source>
        <dbReference type="ARBA" id="ARBA00023136"/>
    </source>
</evidence>
<dbReference type="EMBL" id="CP022530">
    <property type="protein sequence ID" value="ASP39763.1"/>
    <property type="molecule type" value="Genomic_DNA"/>
</dbReference>
<dbReference type="InterPro" id="IPR035932">
    <property type="entry name" value="HflD-like_sf"/>
</dbReference>
<dbReference type="GO" id="GO:0005737">
    <property type="term" value="C:cytoplasm"/>
    <property type="evidence" value="ECO:0007669"/>
    <property type="project" value="UniProtKB-SubCell"/>
</dbReference>
<evidence type="ECO:0000256" key="4">
    <source>
        <dbReference type="HAMAP-Rule" id="MF_00695"/>
    </source>
</evidence>
<keyword evidence="3 4" id="KW-0472">Membrane</keyword>
<reference evidence="5 6" key="1">
    <citation type="submission" date="2017-07" db="EMBL/GenBank/DDBJ databases">
        <title>Annotated genome sequence of Bacterioplanes sanyensis isolated from Red Sea.</title>
        <authorList>
            <person name="Rehman Z.U."/>
        </authorList>
    </citation>
    <scope>NUCLEOTIDE SEQUENCE [LARGE SCALE GENOMIC DNA]</scope>
    <source>
        <strain evidence="5 6">NV9</strain>
    </source>
</reference>
<dbReference type="SUPFAM" id="SSF101322">
    <property type="entry name" value="YcfC-like"/>
    <property type="match status" value="1"/>
</dbReference>
<dbReference type="HAMAP" id="MF_00695">
    <property type="entry name" value="HflD_protein"/>
    <property type="match status" value="1"/>
</dbReference>
<dbReference type="OrthoDB" id="9788031at2"/>
<evidence type="ECO:0000313" key="6">
    <source>
        <dbReference type="Proteomes" id="UP000202440"/>
    </source>
</evidence>
<accession>A0A222FNG9</accession>
<dbReference type="PANTHER" id="PTHR38100:SF1">
    <property type="entry name" value="HIGH FREQUENCY LYSOGENIZATION PROTEIN HFLD"/>
    <property type="match status" value="1"/>
</dbReference>
<dbReference type="Proteomes" id="UP000202440">
    <property type="component" value="Chromosome"/>
</dbReference>
<dbReference type="NCBIfam" id="NF001246">
    <property type="entry name" value="PRK00218.1-2"/>
    <property type="match status" value="1"/>
</dbReference>
<dbReference type="KEGG" id="bsan:CHH28_14255"/>
<evidence type="ECO:0000256" key="1">
    <source>
        <dbReference type="ARBA" id="ARBA00022475"/>
    </source>
</evidence>
<keyword evidence="6" id="KW-1185">Reference proteome</keyword>
<comment type="similarity">
    <text evidence="4">Belongs to the HflD family.</text>
</comment>
<protein>
    <recommendedName>
        <fullName evidence="4">High frequency lysogenization protein HflD homolog</fullName>
    </recommendedName>
</protein>